<proteinExistence type="predicted"/>
<feature type="compositionally biased region" description="Basic and acidic residues" evidence="6">
    <location>
        <begin position="196"/>
        <end position="226"/>
    </location>
</feature>
<dbReference type="PROSITE" id="PS51294">
    <property type="entry name" value="HTH_MYB"/>
    <property type="match status" value="1"/>
</dbReference>
<dbReference type="PANTHER" id="PTHR31003">
    <property type="entry name" value="MYB FAMILY TRANSCRIPTION FACTOR"/>
    <property type="match status" value="1"/>
</dbReference>
<feature type="compositionally biased region" description="Low complexity" evidence="6">
    <location>
        <begin position="123"/>
        <end position="135"/>
    </location>
</feature>
<dbReference type="InterPro" id="IPR006447">
    <property type="entry name" value="Myb_dom_plants"/>
</dbReference>
<dbReference type="FunFam" id="1.10.10.60:FF:000002">
    <property type="entry name" value="Myb family transcription factor"/>
    <property type="match status" value="1"/>
</dbReference>
<feature type="compositionally biased region" description="Low complexity" evidence="6">
    <location>
        <begin position="368"/>
        <end position="382"/>
    </location>
</feature>
<dbReference type="GO" id="GO:0003677">
    <property type="term" value="F:DNA binding"/>
    <property type="evidence" value="ECO:0007669"/>
    <property type="project" value="UniProtKB-KW"/>
</dbReference>
<keyword evidence="4" id="KW-0804">Transcription</keyword>
<evidence type="ECO:0000256" key="5">
    <source>
        <dbReference type="ARBA" id="ARBA00023242"/>
    </source>
</evidence>
<dbReference type="SUPFAM" id="SSF46689">
    <property type="entry name" value="Homeodomain-like"/>
    <property type="match status" value="1"/>
</dbReference>
<feature type="compositionally biased region" description="Basic and acidic residues" evidence="6">
    <location>
        <begin position="82"/>
        <end position="97"/>
    </location>
</feature>
<keyword evidence="5" id="KW-0539">Nucleus</keyword>
<evidence type="ECO:0000259" key="7">
    <source>
        <dbReference type="PROSITE" id="PS51294"/>
    </source>
</evidence>
<dbReference type="InterPro" id="IPR001005">
    <property type="entry name" value="SANT/Myb"/>
</dbReference>
<evidence type="ECO:0000256" key="6">
    <source>
        <dbReference type="SAM" id="MobiDB-lite"/>
    </source>
</evidence>
<name>A0A3L6QD81_PANMI</name>
<dbReference type="NCBIfam" id="TIGR01557">
    <property type="entry name" value="myb_SHAQKYF"/>
    <property type="match status" value="1"/>
</dbReference>
<feature type="region of interest" description="Disordered" evidence="6">
    <location>
        <begin position="333"/>
        <end position="406"/>
    </location>
</feature>
<comment type="caution">
    <text evidence="8">The sequence shown here is derived from an EMBL/GenBank/DDBJ whole genome shotgun (WGS) entry which is preliminary data.</text>
</comment>
<keyword evidence="2" id="KW-0805">Transcription regulation</keyword>
<evidence type="ECO:0000313" key="8">
    <source>
        <dbReference type="EMBL" id="RLM78658.1"/>
    </source>
</evidence>
<dbReference type="InterPro" id="IPR058673">
    <property type="entry name" value="HHO5-like_N"/>
</dbReference>
<dbReference type="OrthoDB" id="1908613at2759"/>
<dbReference type="PANTHER" id="PTHR31003:SF16">
    <property type="entry name" value="TRANSCRIPTION FACTOR HHO2"/>
    <property type="match status" value="1"/>
</dbReference>
<protein>
    <recommendedName>
        <fullName evidence="7">HTH myb-type domain-containing protein</fullName>
    </recommendedName>
</protein>
<keyword evidence="3" id="KW-0238">DNA-binding</keyword>
<evidence type="ECO:0000256" key="3">
    <source>
        <dbReference type="ARBA" id="ARBA00023125"/>
    </source>
</evidence>
<dbReference type="InterPro" id="IPR009057">
    <property type="entry name" value="Homeodomain-like_sf"/>
</dbReference>
<feature type="compositionally biased region" description="Low complexity" evidence="6">
    <location>
        <begin position="333"/>
        <end position="358"/>
    </location>
</feature>
<dbReference type="InterPro" id="IPR044787">
    <property type="entry name" value="HHO5-like"/>
</dbReference>
<gene>
    <name evidence="8" type="ORF">C2845_PM12G06270</name>
</gene>
<evidence type="ECO:0000256" key="4">
    <source>
        <dbReference type="ARBA" id="ARBA00023163"/>
    </source>
</evidence>
<keyword evidence="9" id="KW-1185">Reference proteome</keyword>
<dbReference type="GO" id="GO:0003700">
    <property type="term" value="F:DNA-binding transcription factor activity"/>
    <property type="evidence" value="ECO:0007669"/>
    <property type="project" value="InterPro"/>
</dbReference>
<dbReference type="EMBL" id="PQIB02000012">
    <property type="protein sequence ID" value="RLM78658.1"/>
    <property type="molecule type" value="Genomic_DNA"/>
</dbReference>
<sequence length="406" mass="43298">MDPPPHSGRRRCREYLLALEEERRKIQVFQRELPLCLELVTQTIEGMKSQMDGAGRSEETVSDHGPVLEELMPLKPSLSVSSEEHESSGGAGKREEAAETPAAEEDKKKQATPDWLRSVQLWSQEPQQRPSSPSSPRKEPPCKPVALSARKAWGAFQPFEKEKRAEAPASSATTAAASSAAAVVGDSSDDAPADTGTRERPRSDDKETSRDAKDKGSNKKDSKGGEEGQSQAPARKPRRCWAPELHRRFLQALQQLGGSHVATPKQIRELMKVDGLTSDEVKSHLQKYRLHTRRPNATATVQSAGTSAAPAPPVPQFIVVGGIWVPPPEYAAAAAQPAGGDAPGTTTTAGTVYAPVATLPSGVHRPQPRQQGPPRQSSGCSDAGRRSGDASSGSPAVSSSSHTTSA</sequence>
<evidence type="ECO:0000256" key="2">
    <source>
        <dbReference type="ARBA" id="ARBA00023015"/>
    </source>
</evidence>
<feature type="region of interest" description="Disordered" evidence="6">
    <location>
        <begin position="48"/>
        <end position="241"/>
    </location>
</feature>
<reference evidence="9" key="1">
    <citation type="journal article" date="2019" name="Nat. Commun.">
        <title>The genome of broomcorn millet.</title>
        <authorList>
            <person name="Zou C."/>
            <person name="Miki D."/>
            <person name="Li D."/>
            <person name="Tang Q."/>
            <person name="Xiao L."/>
            <person name="Rajput S."/>
            <person name="Deng P."/>
            <person name="Jia W."/>
            <person name="Huang R."/>
            <person name="Zhang M."/>
            <person name="Sun Y."/>
            <person name="Hu J."/>
            <person name="Fu X."/>
            <person name="Schnable P.S."/>
            <person name="Li F."/>
            <person name="Zhang H."/>
            <person name="Feng B."/>
            <person name="Zhu X."/>
            <person name="Liu R."/>
            <person name="Schnable J.C."/>
            <person name="Zhu J.-K."/>
            <person name="Zhang H."/>
        </authorList>
    </citation>
    <scope>NUCLEOTIDE SEQUENCE [LARGE SCALE GENOMIC DNA]</scope>
</reference>
<dbReference type="GO" id="GO:0005634">
    <property type="term" value="C:nucleus"/>
    <property type="evidence" value="ECO:0007669"/>
    <property type="project" value="UniProtKB-SubCell"/>
</dbReference>
<feature type="compositionally biased region" description="Low complexity" evidence="6">
    <location>
        <begin position="389"/>
        <end position="406"/>
    </location>
</feature>
<dbReference type="Pfam" id="PF00249">
    <property type="entry name" value="Myb_DNA-binding"/>
    <property type="match status" value="1"/>
</dbReference>
<accession>A0A3L6QD81</accession>
<dbReference type="Pfam" id="PF26575">
    <property type="entry name" value="HHO5_N"/>
    <property type="match status" value="1"/>
</dbReference>
<evidence type="ECO:0000313" key="9">
    <source>
        <dbReference type="Proteomes" id="UP000275267"/>
    </source>
</evidence>
<dbReference type="AlphaFoldDB" id="A0A3L6QD81"/>
<evidence type="ECO:0000256" key="1">
    <source>
        <dbReference type="ARBA" id="ARBA00004123"/>
    </source>
</evidence>
<feature type="compositionally biased region" description="Low complexity" evidence="6">
    <location>
        <begin position="167"/>
        <end position="186"/>
    </location>
</feature>
<dbReference type="InterPro" id="IPR017930">
    <property type="entry name" value="Myb_dom"/>
</dbReference>
<feature type="domain" description="HTH myb-type" evidence="7">
    <location>
        <begin position="235"/>
        <end position="293"/>
    </location>
</feature>
<dbReference type="Proteomes" id="UP000275267">
    <property type="component" value="Unassembled WGS sequence"/>
</dbReference>
<organism evidence="8 9">
    <name type="scientific">Panicum miliaceum</name>
    <name type="common">Proso millet</name>
    <name type="synonym">Broomcorn millet</name>
    <dbReference type="NCBI Taxonomy" id="4540"/>
    <lineage>
        <taxon>Eukaryota</taxon>
        <taxon>Viridiplantae</taxon>
        <taxon>Streptophyta</taxon>
        <taxon>Embryophyta</taxon>
        <taxon>Tracheophyta</taxon>
        <taxon>Spermatophyta</taxon>
        <taxon>Magnoliopsida</taxon>
        <taxon>Liliopsida</taxon>
        <taxon>Poales</taxon>
        <taxon>Poaceae</taxon>
        <taxon>PACMAD clade</taxon>
        <taxon>Panicoideae</taxon>
        <taxon>Panicodae</taxon>
        <taxon>Paniceae</taxon>
        <taxon>Panicinae</taxon>
        <taxon>Panicum</taxon>
        <taxon>Panicum sect. Panicum</taxon>
    </lineage>
</organism>
<dbReference type="Gene3D" id="1.10.10.60">
    <property type="entry name" value="Homeodomain-like"/>
    <property type="match status" value="1"/>
</dbReference>
<comment type="subcellular location">
    <subcellularLocation>
        <location evidence="1">Nucleus</location>
    </subcellularLocation>
</comment>